<keyword evidence="1 2" id="KW-0238">DNA-binding</keyword>
<evidence type="ECO:0000313" key="9">
    <source>
        <dbReference type="Proteomes" id="UP000814367"/>
    </source>
</evidence>
<gene>
    <name evidence="5" type="ORF">D3Z30_10050</name>
    <name evidence="6" type="ORF">DXC19_09625</name>
    <name evidence="4" type="ORF">G8J23_01170</name>
</gene>
<accession>A0A2V3ZBE6</accession>
<protein>
    <submittedName>
        <fullName evidence="6">TetR/AcrR family transcriptional regulator</fullName>
    </submittedName>
</protein>
<dbReference type="Proteomes" id="UP000481807">
    <property type="component" value="Unassembled WGS sequence"/>
</dbReference>
<dbReference type="EMBL" id="QSTD01000005">
    <property type="protein sequence ID" value="RGM29476.1"/>
    <property type="molecule type" value="Genomic_DNA"/>
</dbReference>
<dbReference type="PANTHER" id="PTHR43479:SF11">
    <property type="entry name" value="ACREF_ENVCD OPERON REPRESSOR-RELATED"/>
    <property type="match status" value="1"/>
</dbReference>
<proteinExistence type="predicted"/>
<dbReference type="PANTHER" id="PTHR43479">
    <property type="entry name" value="ACREF/ENVCD OPERON REPRESSOR-RELATED"/>
    <property type="match status" value="1"/>
</dbReference>
<evidence type="ECO:0000256" key="2">
    <source>
        <dbReference type="PROSITE-ProRule" id="PRU00335"/>
    </source>
</evidence>
<dbReference type="Gene3D" id="1.10.357.10">
    <property type="entry name" value="Tetracycline Repressor, domain 2"/>
    <property type="match status" value="1"/>
</dbReference>
<keyword evidence="9" id="KW-1185">Reference proteome</keyword>
<reference evidence="6 7" key="1">
    <citation type="submission" date="2018-08" db="EMBL/GenBank/DDBJ databases">
        <title>A genome reference for cultivated species of the human gut microbiota.</title>
        <authorList>
            <person name="Zou Y."/>
            <person name="Xue W."/>
            <person name="Luo G."/>
        </authorList>
    </citation>
    <scope>NUCLEOTIDE SEQUENCE [LARGE SCALE GENOMIC DNA]</scope>
    <source>
        <strain evidence="6 7">OM08-17AT</strain>
    </source>
</reference>
<dbReference type="GO" id="GO:0003677">
    <property type="term" value="F:DNA binding"/>
    <property type="evidence" value="ECO:0007669"/>
    <property type="project" value="UniProtKB-UniRule"/>
</dbReference>
<dbReference type="EMBL" id="QXWP01000005">
    <property type="protein sequence ID" value="NBH31324.1"/>
    <property type="molecule type" value="Genomic_DNA"/>
</dbReference>
<dbReference type="Proteomes" id="UP000814367">
    <property type="component" value="Unassembled WGS sequence"/>
</dbReference>
<dbReference type="PROSITE" id="PS50977">
    <property type="entry name" value="HTH_TETR_2"/>
    <property type="match status" value="1"/>
</dbReference>
<reference evidence="5 8" key="2">
    <citation type="submission" date="2018-08" db="EMBL/GenBank/DDBJ databases">
        <title>Murine metabolic-syndrome-specific gut microbial biobank.</title>
        <authorList>
            <person name="Liu C."/>
        </authorList>
    </citation>
    <scope>NUCLEOTIDE SEQUENCE [LARGE SCALE GENOMIC DNA]</scope>
    <source>
        <strain evidence="5 8">1XD21-27</strain>
    </source>
</reference>
<dbReference type="SUPFAM" id="SSF46689">
    <property type="entry name" value="Homeodomain-like"/>
    <property type="match status" value="1"/>
</dbReference>
<dbReference type="PRINTS" id="PR00455">
    <property type="entry name" value="HTHTETR"/>
</dbReference>
<dbReference type="AlphaFoldDB" id="A0A2V3ZBE6"/>
<dbReference type="InterPro" id="IPR036271">
    <property type="entry name" value="Tet_transcr_reg_TetR-rel_C_sf"/>
</dbReference>
<dbReference type="RefSeq" id="WP_002467434.1">
    <property type="nucleotide sequence ID" value="NZ_CABMFV010000005.1"/>
</dbReference>
<evidence type="ECO:0000313" key="8">
    <source>
        <dbReference type="Proteomes" id="UP000481807"/>
    </source>
</evidence>
<dbReference type="SUPFAM" id="SSF48498">
    <property type="entry name" value="Tetracyclin repressor-like, C-terminal domain"/>
    <property type="match status" value="1"/>
</dbReference>
<dbReference type="InterPro" id="IPR001647">
    <property type="entry name" value="HTH_TetR"/>
</dbReference>
<evidence type="ECO:0000313" key="6">
    <source>
        <dbReference type="EMBL" id="RGM29476.1"/>
    </source>
</evidence>
<organism evidence="6 7">
    <name type="scientific">Staphylococcus warneri</name>
    <dbReference type="NCBI Taxonomy" id="1292"/>
    <lineage>
        <taxon>Bacteria</taxon>
        <taxon>Bacillati</taxon>
        <taxon>Bacillota</taxon>
        <taxon>Bacilli</taxon>
        <taxon>Bacillales</taxon>
        <taxon>Staphylococcaceae</taxon>
        <taxon>Staphylococcus</taxon>
    </lineage>
</organism>
<reference evidence="4 9" key="3">
    <citation type="submission" date="2020-03" db="EMBL/GenBank/DDBJ databases">
        <title>Comparative genetics of Staphylococcus warneri persistents from caprine mastitis.</title>
        <authorList>
            <person name="Franca C.A."/>
            <person name="Rosa D.S."/>
            <person name="Silva A."/>
            <person name="Rodrigues D.L.N."/>
            <person name="Santos R.G."/>
            <person name="Castillo R.E.H."/>
            <person name="Moreira M.A.S."/>
            <person name="Lima M.C."/>
            <person name="Gouveia G.V."/>
            <person name="Gouveia J.J.S."/>
            <person name="Souza R.F.S."/>
            <person name="Bertram B."/>
            <person name="Azevedo V."/>
            <person name="Costa M."/>
        </authorList>
    </citation>
    <scope>NUCLEOTIDE SEQUENCE [LARGE SCALE GENOMIC DNA]</scope>
    <source>
        <strain evidence="4 9">Cap 9.2</strain>
    </source>
</reference>
<dbReference type="Pfam" id="PF00440">
    <property type="entry name" value="TetR_N"/>
    <property type="match status" value="1"/>
</dbReference>
<dbReference type="InterPro" id="IPR050624">
    <property type="entry name" value="HTH-type_Tx_Regulator"/>
</dbReference>
<evidence type="ECO:0000259" key="3">
    <source>
        <dbReference type="PROSITE" id="PS50977"/>
    </source>
</evidence>
<dbReference type="InterPro" id="IPR009057">
    <property type="entry name" value="Homeodomain-like_sf"/>
</dbReference>
<comment type="caution">
    <text evidence="6">The sequence shown here is derived from an EMBL/GenBank/DDBJ whole genome shotgun (WGS) entry which is preliminary data.</text>
</comment>
<dbReference type="EMBL" id="JAANHJ010000001">
    <property type="protein sequence ID" value="MCG6224626.1"/>
    <property type="molecule type" value="Genomic_DNA"/>
</dbReference>
<sequence>MSKKKQDLLEVAERLFYEHGFRGVGLKQIIQEANVATMTLYNHFDSKEKLVEAVLQQREMRYWQYLEDGVHQSPQQPFIAAVDAHCKWLKDYSYTGDMFIRAIEDYSDTDNNIEAIARGHKERLLTYLENLANRSNFKNGRDLAIRYTLLMEGTTSMTTLLGVDEATKHARYVAHLFIDEATKYN</sequence>
<evidence type="ECO:0000313" key="5">
    <source>
        <dbReference type="EMBL" id="NBH31324.1"/>
    </source>
</evidence>
<evidence type="ECO:0000256" key="1">
    <source>
        <dbReference type="ARBA" id="ARBA00023125"/>
    </source>
</evidence>
<evidence type="ECO:0000313" key="7">
    <source>
        <dbReference type="Proteomes" id="UP000261016"/>
    </source>
</evidence>
<dbReference type="Proteomes" id="UP000261016">
    <property type="component" value="Unassembled WGS sequence"/>
</dbReference>
<feature type="domain" description="HTH tetR-type" evidence="3">
    <location>
        <begin position="2"/>
        <end position="62"/>
    </location>
</feature>
<evidence type="ECO:0000313" key="4">
    <source>
        <dbReference type="EMBL" id="MCG6224626.1"/>
    </source>
</evidence>
<feature type="DNA-binding region" description="H-T-H motif" evidence="2">
    <location>
        <begin position="25"/>
        <end position="44"/>
    </location>
</feature>
<name>A0A2V3ZBE6_STAWA</name>